<dbReference type="GO" id="GO:0004565">
    <property type="term" value="F:beta-galactosidase activity"/>
    <property type="evidence" value="ECO:0007669"/>
    <property type="project" value="UniProtKB-EC"/>
</dbReference>
<dbReference type="InterPro" id="IPR017853">
    <property type="entry name" value="GH"/>
</dbReference>
<gene>
    <name evidence="9" type="primary">lacZ_2</name>
    <name evidence="9" type="ORF">NCTC10138_01505</name>
</gene>
<evidence type="ECO:0000256" key="3">
    <source>
        <dbReference type="ARBA" id="ARBA00023295"/>
    </source>
</evidence>
<feature type="domain" description="Glycosyl hydrolases family 2 sugar binding" evidence="6">
    <location>
        <begin position="51"/>
        <end position="143"/>
    </location>
</feature>
<sequence length="1151" mass="133810">MNETKKFNLFWKFLKQPIETTLNHILKKEKEFIDVALPHDWLIYNVKNLYETSSGWYLKDFELEIENDFSYFLKFEGVYMDSTVYINDQSVGAWKYGYTSFEFEITKYLKKGKNRVVVQVKHEHPNSRWYSGAGIYRDVWFIKKNKKRILNDGVYVKTNHFDGSVVIHTELTHDSGFLEQKLYYKDKLIAHQKDSVNNKLIKQKLVVEKPILWSPDDPNLYSLETNLYINDNLYDTHKQNVGFRDIVMDSEKGLFINGKKSKLNGVCEHHDFGSLGSVFSKVLQRRRFEQLKEMGVNAIRTAHYVPAPDFMELADEMGFLIVSDAFDMWERQKTQFDYSRFFKEHKAIDVKSWIKRDRNHVSLLMWSIGNEIYDTHVDESGLRITEELKQLVLQYDYLENAPITIGSNFMMGENAQRCTDLLKYAGYNYAEKLYNEQHLKYPDWKIYGSETGSIVQSRGIYHFPLESLILVDDDKQCSSLGNSTTSWGAKSLEYMLSYDQSLDYSLGQFIWTGFDYIGEPTPYDTKNSYFGQIDTAGFPKDSFYVYKALWTKEPVLHIFPYWDFNDNQLIDVRVASNLQVTKLFLNDRFIGEKLTKDELIPTWKIPYEKGELLVIGYDEFGNEILRDSRRSFGDGNKLKVSLSKDILKADGIDLLEIIIELEDLDGNHVYNANNEVTIKIDGPAKLLGMDNGDSTDYDEYKTNTRKLFSGKLKVLIGSLYQSGKVNLVIDSPNMESVSKTIEITEVNLIGEYKIAQESNYRIRSGESIEKSEDNKFDFISIRKIELKSKTNILSKEKNETEIEYKIYPENATNKELVWKVVNAKGVETSIAKIRQESNRVYVKGLGDGNFTLRCMDKNDKNQATIISELQFDIKGIGIAYKNPYKFISASLYDDFEGEIKSGNEKGIATSNEVKSILFFNNIDFGLNGSEYIELPIFSFDSKPLEIKLYVVEGNNKQKELIDTFTYYKDTIWDVYQSERYKLSKRLKGNKDIALEFSRSVHFKGFVFDEYDKTYEEVSVLENDMYYGDYFEKENWGFSNIGNNVSFSFNNLNFNEGISSIKICGRSKKDNNTIRLQITNVDGNELVKNIEFMKSQSFNIIDIKLDDIRGKSNVEFIFLPGSSFDFKWFKFIKNSDELKGETKWNLLMENGC</sequence>
<dbReference type="InterPro" id="IPR013783">
    <property type="entry name" value="Ig-like_fold"/>
</dbReference>
<dbReference type="InterPro" id="IPR051913">
    <property type="entry name" value="GH2_Domain-Containing"/>
</dbReference>
<dbReference type="PANTHER" id="PTHR42732">
    <property type="entry name" value="BETA-GALACTOSIDASE"/>
    <property type="match status" value="1"/>
</dbReference>
<dbReference type="InterPro" id="IPR023232">
    <property type="entry name" value="Glyco_hydro_2_AS"/>
</dbReference>
<organism evidence="9 10">
    <name type="scientific">Haploplasma axanthum</name>
    <name type="common">Acholeplasma axanthum</name>
    <dbReference type="NCBI Taxonomy" id="29552"/>
    <lineage>
        <taxon>Bacteria</taxon>
        <taxon>Bacillati</taxon>
        <taxon>Mycoplasmatota</taxon>
        <taxon>Mollicutes</taxon>
        <taxon>Acholeplasmatales</taxon>
        <taxon>Acholeplasmataceae</taxon>
        <taxon>Haploplasma</taxon>
    </lineage>
</organism>
<feature type="domain" description="Glycoside hydrolase family 2 immunoglobulin-like beta-sandwich" evidence="4">
    <location>
        <begin position="167"/>
        <end position="244"/>
    </location>
</feature>
<dbReference type="Pfam" id="PF00703">
    <property type="entry name" value="Glyco_hydro_2"/>
    <property type="match status" value="1"/>
</dbReference>
<accession>A0A449BF90</accession>
<name>A0A449BF90_HAPAX</name>
<dbReference type="Gene3D" id="3.20.20.80">
    <property type="entry name" value="Glycosidases"/>
    <property type="match status" value="1"/>
</dbReference>
<dbReference type="PANTHER" id="PTHR42732:SF1">
    <property type="entry name" value="BETA-MANNOSIDASE"/>
    <property type="match status" value="1"/>
</dbReference>
<dbReference type="EMBL" id="LR215048">
    <property type="protein sequence ID" value="VEU81113.1"/>
    <property type="molecule type" value="Genomic_DNA"/>
</dbReference>
<evidence type="ECO:0000259" key="8">
    <source>
        <dbReference type="Pfam" id="PF18565"/>
    </source>
</evidence>
<dbReference type="InterPro" id="IPR008979">
    <property type="entry name" value="Galactose-bd-like_sf"/>
</dbReference>
<dbReference type="GO" id="GO:0005975">
    <property type="term" value="P:carbohydrate metabolic process"/>
    <property type="evidence" value="ECO:0007669"/>
    <property type="project" value="InterPro"/>
</dbReference>
<feature type="domain" description="DUF4982" evidence="7">
    <location>
        <begin position="568"/>
        <end position="624"/>
    </location>
</feature>
<evidence type="ECO:0000313" key="9">
    <source>
        <dbReference type="EMBL" id="VEU81113.1"/>
    </source>
</evidence>
<dbReference type="InterPro" id="IPR006102">
    <property type="entry name" value="Ig-like_GH2"/>
</dbReference>
<dbReference type="InterPro" id="IPR036156">
    <property type="entry name" value="Beta-gal/glucu_dom_sf"/>
</dbReference>
<dbReference type="PROSITE" id="PS00608">
    <property type="entry name" value="GLYCOSYL_HYDROL_F2_2"/>
    <property type="match status" value="1"/>
</dbReference>
<dbReference type="EC" id="3.2.1.23" evidence="9"/>
<evidence type="ECO:0000313" key="10">
    <source>
        <dbReference type="Proteomes" id="UP000289841"/>
    </source>
</evidence>
<dbReference type="InterPro" id="IPR006104">
    <property type="entry name" value="Glyco_hydro_2_N"/>
</dbReference>
<protein>
    <submittedName>
        <fullName evidence="9">Beta-galactosidase</fullName>
        <ecNumber evidence="9">3.2.1.23</ecNumber>
    </submittedName>
</protein>
<feature type="domain" description="Glycoside hydrolase family 2" evidence="8">
    <location>
        <begin position="638"/>
        <end position="737"/>
    </location>
</feature>
<dbReference type="PRINTS" id="PR00132">
    <property type="entry name" value="GLHYDRLASE2"/>
</dbReference>
<dbReference type="CDD" id="cd04084">
    <property type="entry name" value="CBM6_xylanase-like"/>
    <property type="match status" value="1"/>
</dbReference>
<dbReference type="InterPro" id="IPR040605">
    <property type="entry name" value="Glyco_hydro2_dom5"/>
</dbReference>
<evidence type="ECO:0000256" key="2">
    <source>
        <dbReference type="ARBA" id="ARBA00022801"/>
    </source>
</evidence>
<keyword evidence="10" id="KW-1185">Reference proteome</keyword>
<dbReference type="KEGG" id="aaxa:NCTC10138_01505"/>
<reference evidence="9 10" key="1">
    <citation type="submission" date="2019-01" db="EMBL/GenBank/DDBJ databases">
        <authorList>
            <consortium name="Pathogen Informatics"/>
        </authorList>
    </citation>
    <scope>NUCLEOTIDE SEQUENCE [LARGE SCALE GENOMIC DNA]</scope>
    <source>
        <strain evidence="9 10">NCTC10138</strain>
    </source>
</reference>
<comment type="similarity">
    <text evidence="1">Belongs to the glycosyl hydrolase 2 family.</text>
</comment>
<evidence type="ECO:0000259" key="6">
    <source>
        <dbReference type="Pfam" id="PF02837"/>
    </source>
</evidence>
<dbReference type="SUPFAM" id="SSF49785">
    <property type="entry name" value="Galactose-binding domain-like"/>
    <property type="match status" value="1"/>
</dbReference>
<dbReference type="InterPro" id="IPR032311">
    <property type="entry name" value="DUF4982"/>
</dbReference>
<proteinExistence type="inferred from homology"/>
<dbReference type="Pfam" id="PF18565">
    <property type="entry name" value="Glyco_hydro2_C5"/>
    <property type="match status" value="1"/>
</dbReference>
<dbReference type="Pfam" id="PF02837">
    <property type="entry name" value="Glyco_hydro_2_N"/>
    <property type="match status" value="1"/>
</dbReference>
<dbReference type="Pfam" id="PF02836">
    <property type="entry name" value="Glyco_hydro_2_C"/>
    <property type="match status" value="1"/>
</dbReference>
<dbReference type="STRING" id="1278311.GCA_000428705_00672"/>
<dbReference type="Gene3D" id="2.60.120.260">
    <property type="entry name" value="Galactose-binding domain-like"/>
    <property type="match status" value="2"/>
</dbReference>
<dbReference type="SUPFAM" id="SSF51445">
    <property type="entry name" value="(Trans)glycosidases"/>
    <property type="match status" value="1"/>
</dbReference>
<dbReference type="InterPro" id="IPR006103">
    <property type="entry name" value="Glyco_hydro_2_cat"/>
</dbReference>
<dbReference type="SUPFAM" id="SSF49303">
    <property type="entry name" value="beta-Galactosidase/glucuronidase domain"/>
    <property type="match status" value="1"/>
</dbReference>
<dbReference type="Proteomes" id="UP000289841">
    <property type="component" value="Chromosome"/>
</dbReference>
<dbReference type="AlphaFoldDB" id="A0A449BF90"/>
<dbReference type="InterPro" id="IPR006101">
    <property type="entry name" value="Glyco_hydro_2"/>
</dbReference>
<evidence type="ECO:0000256" key="1">
    <source>
        <dbReference type="ARBA" id="ARBA00007401"/>
    </source>
</evidence>
<feature type="domain" description="Glycoside hydrolase family 2 catalytic" evidence="5">
    <location>
        <begin position="252"/>
        <end position="373"/>
    </location>
</feature>
<evidence type="ECO:0000259" key="4">
    <source>
        <dbReference type="Pfam" id="PF00703"/>
    </source>
</evidence>
<dbReference type="Pfam" id="PF16355">
    <property type="entry name" value="DUF4982"/>
    <property type="match status" value="1"/>
</dbReference>
<keyword evidence="3 9" id="KW-0326">Glycosidase</keyword>
<evidence type="ECO:0000259" key="7">
    <source>
        <dbReference type="Pfam" id="PF16355"/>
    </source>
</evidence>
<keyword evidence="2 9" id="KW-0378">Hydrolase</keyword>
<dbReference type="Gene3D" id="2.60.40.10">
    <property type="entry name" value="Immunoglobulins"/>
    <property type="match status" value="3"/>
</dbReference>
<dbReference type="Gene3D" id="2.60.40.1080">
    <property type="match status" value="1"/>
</dbReference>
<evidence type="ECO:0000259" key="5">
    <source>
        <dbReference type="Pfam" id="PF02836"/>
    </source>
</evidence>